<dbReference type="InterPro" id="IPR011701">
    <property type="entry name" value="MFS"/>
</dbReference>
<gene>
    <name evidence="8" type="ORF">BN1012_Phect2092</name>
</gene>
<dbReference type="Proteomes" id="UP000032160">
    <property type="component" value="Chromosome I"/>
</dbReference>
<dbReference type="HOGENOM" id="CLU_000960_30_0_5"/>
<dbReference type="Gene3D" id="1.20.1720.10">
    <property type="entry name" value="Multidrug resistance protein D"/>
    <property type="match status" value="1"/>
</dbReference>
<accession>X5MMD7</accession>
<dbReference type="PANTHER" id="PTHR42718:SF9">
    <property type="entry name" value="MAJOR FACILITATOR SUPERFAMILY MULTIDRUG TRANSPORTER MFSC"/>
    <property type="match status" value="1"/>
</dbReference>
<organism evidence="8 9">
    <name type="scientific">Candidatus Phaeomarinibacter ectocarpi</name>
    <dbReference type="NCBI Taxonomy" id="1458461"/>
    <lineage>
        <taxon>Bacteria</taxon>
        <taxon>Pseudomonadati</taxon>
        <taxon>Pseudomonadota</taxon>
        <taxon>Alphaproteobacteria</taxon>
        <taxon>Hyphomicrobiales</taxon>
        <taxon>Parvibaculaceae</taxon>
        <taxon>Candidatus Phaeomarinibacter</taxon>
    </lineage>
</organism>
<feature type="transmembrane region" description="Helical" evidence="6">
    <location>
        <begin position="110"/>
        <end position="132"/>
    </location>
</feature>
<feature type="transmembrane region" description="Helical" evidence="6">
    <location>
        <begin position="232"/>
        <end position="252"/>
    </location>
</feature>
<dbReference type="KEGG" id="pect:BN1012_Phect2092"/>
<protein>
    <submittedName>
        <fullName evidence="8">LrgA-associated membrane protein LrgB</fullName>
    </submittedName>
</protein>
<evidence type="ECO:0000256" key="6">
    <source>
        <dbReference type="SAM" id="Phobius"/>
    </source>
</evidence>
<dbReference type="PROSITE" id="PS50850">
    <property type="entry name" value="MFS"/>
    <property type="match status" value="1"/>
</dbReference>
<dbReference type="RefSeq" id="WP_043948403.1">
    <property type="nucleotide sequence ID" value="NZ_HG966617.1"/>
</dbReference>
<feature type="transmembrane region" description="Helical" evidence="6">
    <location>
        <begin position="85"/>
        <end position="104"/>
    </location>
</feature>
<evidence type="ECO:0000313" key="9">
    <source>
        <dbReference type="Proteomes" id="UP000032160"/>
    </source>
</evidence>
<dbReference type="AlphaFoldDB" id="X5MMD7"/>
<feature type="transmembrane region" description="Helical" evidence="6">
    <location>
        <begin position="429"/>
        <end position="451"/>
    </location>
</feature>
<keyword evidence="9" id="KW-1185">Reference proteome</keyword>
<proteinExistence type="predicted"/>
<reference evidence="8 9" key="1">
    <citation type="journal article" date="2014" name="Front. Genet.">
        <title>Genome and metabolic network of "Candidatus Phaeomarinobacter ectocarpi" Ec32, a new candidate genus of Alphaproteobacteria frequently associated with brown algae.</title>
        <authorList>
            <person name="Dittami S.M."/>
            <person name="Barbeyron T."/>
            <person name="Boyen C."/>
            <person name="Cambefort J."/>
            <person name="Collet G."/>
            <person name="Delage L."/>
            <person name="Gobet A."/>
            <person name="Groisillier A."/>
            <person name="Leblanc C."/>
            <person name="Michel G."/>
            <person name="Scornet D."/>
            <person name="Siegel A."/>
            <person name="Tapia J.E."/>
            <person name="Tonon T."/>
        </authorList>
    </citation>
    <scope>NUCLEOTIDE SEQUENCE [LARGE SCALE GENOMIC DNA]</scope>
    <source>
        <strain evidence="8 9">Ec32</strain>
    </source>
</reference>
<evidence type="ECO:0000256" key="1">
    <source>
        <dbReference type="ARBA" id="ARBA00004141"/>
    </source>
</evidence>
<dbReference type="SUPFAM" id="SSF103473">
    <property type="entry name" value="MFS general substrate transporter"/>
    <property type="match status" value="1"/>
</dbReference>
<dbReference type="Pfam" id="PF07690">
    <property type="entry name" value="MFS_1"/>
    <property type="match status" value="2"/>
</dbReference>
<evidence type="ECO:0000256" key="2">
    <source>
        <dbReference type="ARBA" id="ARBA00022448"/>
    </source>
</evidence>
<dbReference type="Gene3D" id="1.20.1250.20">
    <property type="entry name" value="MFS general substrate transporter like domains"/>
    <property type="match status" value="1"/>
</dbReference>
<dbReference type="InterPro" id="IPR036259">
    <property type="entry name" value="MFS_trans_sf"/>
</dbReference>
<evidence type="ECO:0000256" key="5">
    <source>
        <dbReference type="ARBA" id="ARBA00023136"/>
    </source>
</evidence>
<keyword evidence="3 6" id="KW-0812">Transmembrane</keyword>
<dbReference type="PANTHER" id="PTHR42718">
    <property type="entry name" value="MAJOR FACILITATOR SUPERFAMILY MULTIDRUG TRANSPORTER MFSC"/>
    <property type="match status" value="1"/>
</dbReference>
<evidence type="ECO:0000313" key="8">
    <source>
        <dbReference type="EMBL" id="CDO60305.1"/>
    </source>
</evidence>
<feature type="transmembrane region" description="Helical" evidence="6">
    <location>
        <begin position="175"/>
        <end position="193"/>
    </location>
</feature>
<evidence type="ECO:0000256" key="4">
    <source>
        <dbReference type="ARBA" id="ARBA00022989"/>
    </source>
</evidence>
<feature type="transmembrane region" description="Helical" evidence="6">
    <location>
        <begin position="144"/>
        <end position="163"/>
    </location>
</feature>
<dbReference type="OrthoDB" id="9812221at2"/>
<evidence type="ECO:0000259" key="7">
    <source>
        <dbReference type="PROSITE" id="PS50850"/>
    </source>
</evidence>
<feature type="transmembrane region" description="Helical" evidence="6">
    <location>
        <begin position="302"/>
        <end position="324"/>
    </location>
</feature>
<feature type="transmembrane region" description="Helical" evidence="6">
    <location>
        <begin position="336"/>
        <end position="357"/>
    </location>
</feature>
<dbReference type="CDD" id="cd17321">
    <property type="entry name" value="MFS_MMR_MDR_like"/>
    <property type="match status" value="1"/>
</dbReference>
<dbReference type="STRING" id="1458461.BN1012_Phect2092"/>
<feature type="transmembrane region" description="Helical" evidence="6">
    <location>
        <begin position="205"/>
        <end position="226"/>
    </location>
</feature>
<keyword evidence="4 6" id="KW-1133">Transmembrane helix</keyword>
<dbReference type="EMBL" id="HG966617">
    <property type="protein sequence ID" value="CDO60305.1"/>
    <property type="molecule type" value="Genomic_DNA"/>
</dbReference>
<keyword evidence="5 6" id="KW-0472">Membrane</keyword>
<feature type="transmembrane region" description="Helical" evidence="6">
    <location>
        <begin position="53"/>
        <end position="73"/>
    </location>
</feature>
<dbReference type="InterPro" id="IPR020846">
    <property type="entry name" value="MFS_dom"/>
</dbReference>
<feature type="transmembrane region" description="Helical" evidence="6">
    <location>
        <begin position="404"/>
        <end position="423"/>
    </location>
</feature>
<name>X5MMD7_9HYPH</name>
<keyword evidence="2" id="KW-0813">Transport</keyword>
<feature type="transmembrane region" description="Helical" evidence="6">
    <location>
        <begin position="273"/>
        <end position="296"/>
    </location>
</feature>
<dbReference type="GO" id="GO:0016020">
    <property type="term" value="C:membrane"/>
    <property type="evidence" value="ECO:0007669"/>
    <property type="project" value="UniProtKB-SubCell"/>
</dbReference>
<sequence length="477" mass="49774">MSDVTHISAPYDPKKAQQVLWAGMIGMLATGFPFTIVTVALNLIADDFGVSEALAAWTVSAPMLVSAAALPVIGKLGDMFGHRRIFIGGILGSTIFAFMCMIAWDIWSLIAFRILSMVLAGATGPAAMAILFHVYPPAHRNQAIGWWSMGGPGAAALGLILGGPFVELVGWRSVFLLQAGTGIAAVVIAWKVLPETVRQMVKFDHIGNLILLLALSSLLFVIGAFAEPGVSTGMLISAGVVGVVGLIVFLFYEASISNPIVPPSLLKQRNFDAPAIANFFLQMSYLGALIATPLVLTGRFGFSISVAAILMLTRTFSLTLASPLGGVIATQFGERLGTLTGVLCQTAGLFTVAAGIYVTNLPIVLLGLVLQGVGHGVAMPPLASIITTAVPPSQFGMATGMSRLMGQIGSAFGLSLFGVLLTLPREDLALHMIFVIGGAIAFAAAFPALLISMKHRNIPMPPAAPPPPNPPIQPGQV</sequence>
<evidence type="ECO:0000256" key="3">
    <source>
        <dbReference type="ARBA" id="ARBA00022692"/>
    </source>
</evidence>
<dbReference type="GO" id="GO:0022857">
    <property type="term" value="F:transmembrane transporter activity"/>
    <property type="evidence" value="ECO:0007669"/>
    <property type="project" value="InterPro"/>
</dbReference>
<comment type="subcellular location">
    <subcellularLocation>
        <location evidence="1">Membrane</location>
        <topology evidence="1">Multi-pass membrane protein</topology>
    </subcellularLocation>
</comment>
<feature type="transmembrane region" description="Helical" evidence="6">
    <location>
        <begin position="363"/>
        <end position="383"/>
    </location>
</feature>
<feature type="domain" description="Major facilitator superfamily (MFS) profile" evidence="7">
    <location>
        <begin position="19"/>
        <end position="456"/>
    </location>
</feature>
<feature type="transmembrane region" description="Helical" evidence="6">
    <location>
        <begin position="20"/>
        <end position="41"/>
    </location>
</feature>